<keyword evidence="12 16" id="KW-0833">Ubl conjugation pathway</keyword>
<dbReference type="CDD" id="cd16491">
    <property type="entry name" value="RING-CH-C4HC3_LTN1"/>
    <property type="match status" value="1"/>
</dbReference>
<dbReference type="GeneID" id="80920591"/>
<dbReference type="PANTHER" id="PTHR12389:SF0">
    <property type="entry name" value="E3 UBIQUITIN-PROTEIN LIGASE LISTERIN"/>
    <property type="match status" value="1"/>
</dbReference>
<evidence type="ECO:0000256" key="12">
    <source>
        <dbReference type="ARBA" id="ARBA00022786"/>
    </source>
</evidence>
<dbReference type="SMART" id="SM01197">
    <property type="entry name" value="FANCL_C"/>
    <property type="match status" value="1"/>
</dbReference>
<evidence type="ECO:0000256" key="16">
    <source>
        <dbReference type="RuleBase" id="RU367090"/>
    </source>
</evidence>
<comment type="pathway">
    <text evidence="3 16">Protein modification; protein ubiquitination.</text>
</comment>
<evidence type="ECO:0000256" key="11">
    <source>
        <dbReference type="ARBA" id="ARBA00022771"/>
    </source>
</evidence>
<dbReference type="GO" id="GO:1990112">
    <property type="term" value="C:RQC complex"/>
    <property type="evidence" value="ECO:0007669"/>
    <property type="project" value="UniProtKB-UniRule"/>
</dbReference>
<dbReference type="GO" id="GO:0008270">
    <property type="term" value="F:zinc ion binding"/>
    <property type="evidence" value="ECO:0007669"/>
    <property type="project" value="UniProtKB-KW"/>
</dbReference>
<organism evidence="18 19">
    <name type="scientific">Saccharomyces mikatae IFO 1815</name>
    <dbReference type="NCBI Taxonomy" id="226126"/>
    <lineage>
        <taxon>Eukaryota</taxon>
        <taxon>Fungi</taxon>
        <taxon>Dikarya</taxon>
        <taxon>Ascomycota</taxon>
        <taxon>Saccharomycotina</taxon>
        <taxon>Saccharomycetes</taxon>
        <taxon>Saccharomycetales</taxon>
        <taxon>Saccharomycetaceae</taxon>
        <taxon>Saccharomyces</taxon>
    </lineage>
</organism>
<dbReference type="InterPro" id="IPR039795">
    <property type="entry name" value="LTN1/Rkr1"/>
</dbReference>
<evidence type="ECO:0000256" key="4">
    <source>
        <dbReference type="ARBA" id="ARBA00007997"/>
    </source>
</evidence>
<keyword evidence="19" id="KW-1185">Reference proteome</keyword>
<gene>
    <name evidence="18" type="primary">SMKI13G3680</name>
    <name evidence="18" type="ORF">SMKI_13G3680</name>
</gene>
<sequence length="1566" mass="181878">MSFGGINTFQQYNTDLGLGHNGVRISLNYFDGSPDPSLLNSLYSNELKLIFKSLLKRDETTKEKALTDLSNLMKDFDQNGCFFDDIFLLCWSQIYPKLIISDYKFIRLQSHQITITLVKTLKKKISKFLKDFIPLILLGTCELDYSVAKPCFNELAECFNKDPAKINALWVVFQEQLLDLIKEIVVNENKDSISDERYFSREESEFRYHRVIASAVVLLIKYFVHNKDTSERKSSCIEEILSDESIWKLLNLKNGQSTNTYETVLQLIDVLYTSGYMISHKDIRKIAVKKLLKSLTHVSSKNILKVRSILPPILNLLTTLDNYKDGKIWTYDKSSKEKLLGFLSVSCNSPTPGFFKGVLALYLSTKRHGLLDYDLEWLPIWQKSIQKLNEKSISGRNGPMVLNEFWVNFLKFTEDSSEKKVKETVELEILSTLSSGRSLTEHTELNHTLCGVFPAYKWEQKIEDYFTSDEETRKRKVNFEKNLFALLVISPNNESAINSLFDFFVHLIEEDPTNVFRKYNGVCEGLNYFFDSKMVFLNEKVEKFIYETTTLVQESTYENFAAIVTLYSNSIFFEMNKNAIMSLEDFFTVAFSLDIPKALILNTMDKLNNNVYQQLLKSDSLELEFYIEDYMKSYNFDDNGKLFKGKSKFLNQKTISTLYQSAIANDQFELFCTYLPQLDKEIFSMLLLNTDFLSYALYEIPEEINEKLFRSLLQLAKENSTIANKLARVILHHAQDHFIPAAKKNYIKHTVELINNCNSTSFIFFPIDTAEIFERYMPSIDYRSSLVSVLGINTHLFVKEDKSIDFKNTQKLIRYALFLDSLLKDLPEYVNNRIVVFITVVSELVTDYDCFSEEPIDFYYDFKYTLFKYGEVNFDFSAVIESIIHPTNSTDGLFTVDTAKGNYVFFFYYSRVIYKVLLNSSDTVSSAKLNGLLPLVESHVTNTVKKQESTDKDYLSCAILLSVFNRGNSKDAMTKLRTLLAAQLIGIGEVELVNREFKSLVLLNNLLDIPDADNSFVPIAPQRLNMVFRSMLKWLDSDIAYEPDFVTVRLVLLEFFTKLMKFEGVRDLGVTAFELSERLLADSLSMCQLDDTLFLLELRSSCLDLYNTLLFSVSKNGKEISEYSDEIQESLIELVFLHFKKERNNQVSTLFYQKLYKVISTMELKYLKPQYTRIFDVVLHDQSADGNINQLRLLITLLDPLVVKIQQDIIIEYELKVQKQIGSDEDGNTSNNASDNDVNSKFKLPLELLQKVIHEVPKEYLEYEDKKFFIKYLWYWHLILMYFKDTSYNMRQLFIEQLKEADLINKVFDFITDQIDLRDTDFWKQVDYNEISGYDIIGNYFSPYKEDIFEECKKLLAHTLYQLFNNVGSLTSIWWLNIKDRSLQNDIEKFVSQFISPILIKNEFDDINKKMDRLTSNDDALTIKSNSITNEVKASYLIDEQKLEISFKLPKNYPLTNIQVSGVSRVGISEQKWKQWIMSTQHVITGMNGSVLDSLELFTKNVHLQFSGFEECAICYSILHAVDRKLPSKTCPTCKNRFHGACLYKWFRSSGNNTCPLCRSEIPFRR</sequence>
<accession>A0AA35NDM9</accession>
<evidence type="ECO:0000256" key="2">
    <source>
        <dbReference type="ARBA" id="ARBA00004514"/>
    </source>
</evidence>
<dbReference type="InterPro" id="IPR013083">
    <property type="entry name" value="Znf_RING/FYVE/PHD"/>
</dbReference>
<dbReference type="InterPro" id="IPR011016">
    <property type="entry name" value="Znf_RING-CH"/>
</dbReference>
<dbReference type="PROSITE" id="PS50089">
    <property type="entry name" value="ZF_RING_2"/>
    <property type="match status" value="1"/>
</dbReference>
<dbReference type="Pfam" id="PF23009">
    <property type="entry name" value="UBC_like"/>
    <property type="match status" value="1"/>
</dbReference>
<dbReference type="GO" id="GO:1990116">
    <property type="term" value="P:ribosome-associated ubiquitin-dependent protein catabolic process"/>
    <property type="evidence" value="ECO:0007669"/>
    <property type="project" value="UniProtKB-UniRule"/>
</dbReference>
<comment type="catalytic activity">
    <reaction evidence="1 16">
        <text>S-ubiquitinyl-[E2 ubiquitin-conjugating enzyme]-L-cysteine + [acceptor protein]-L-lysine = [E2 ubiquitin-conjugating enzyme]-L-cysteine + N(6)-ubiquitinyl-[acceptor protein]-L-lysine.</text>
        <dbReference type="EC" id="2.3.2.27"/>
    </reaction>
</comment>
<dbReference type="InterPro" id="IPR001841">
    <property type="entry name" value="Znf_RING"/>
</dbReference>
<dbReference type="PANTHER" id="PTHR12389">
    <property type="entry name" value="ZINC FINGER PROTEIN 294"/>
    <property type="match status" value="1"/>
</dbReference>
<dbReference type="EMBL" id="OX365769">
    <property type="protein sequence ID" value="CAI4035717.1"/>
    <property type="molecule type" value="Genomic_DNA"/>
</dbReference>
<dbReference type="InterPro" id="IPR054476">
    <property type="entry name" value="Ltn1_N"/>
</dbReference>
<name>A0AA35NDM9_SACMI</name>
<reference evidence="18" key="1">
    <citation type="submission" date="2022-10" db="EMBL/GenBank/DDBJ databases">
        <authorList>
            <person name="Byrne P K."/>
        </authorList>
    </citation>
    <scope>NUCLEOTIDE SEQUENCE</scope>
    <source>
        <strain evidence="18">IFO1815</strain>
    </source>
</reference>
<comment type="similarity">
    <text evidence="4 16">Belongs to the LTN1 family.</text>
</comment>
<dbReference type="InterPro" id="IPR016024">
    <property type="entry name" value="ARM-type_fold"/>
</dbReference>
<comment type="function">
    <text evidence="14">E3 ubiquitin-protein ligase component of the ribosome quality control complex (RQC), a ribosome-associated complex that mediates ubiquitination and extraction of incompletely synthesized nascent chains for proteasomal degradation. Mediates ubiquitination of proteins derived from mRNAs lacking stop codons (non-stop proteins) and other translation arrest products induced by poly-lysine sequences and tandem rare codons. Ubiquitination leads to CDC48 recruitment for extraction and degradation of the incomplete translation product. May indirectly play a role in chromatin function and transcription.</text>
</comment>
<dbReference type="GO" id="GO:0005829">
    <property type="term" value="C:cytosol"/>
    <property type="evidence" value="ECO:0007669"/>
    <property type="project" value="UniProtKB-SubCell"/>
</dbReference>
<evidence type="ECO:0000259" key="17">
    <source>
        <dbReference type="PROSITE" id="PS50089"/>
    </source>
</evidence>
<evidence type="ECO:0000256" key="14">
    <source>
        <dbReference type="ARBA" id="ARBA00055150"/>
    </source>
</evidence>
<keyword evidence="10" id="KW-0677">Repeat</keyword>
<dbReference type="EC" id="2.3.2.27" evidence="5 16"/>
<dbReference type="InterPro" id="IPR054477">
    <property type="entry name" value="LTN1_E3_ligase_6th"/>
</dbReference>
<dbReference type="InterPro" id="IPR039804">
    <property type="entry name" value="RING-CH-C4HC3_LTN1"/>
</dbReference>
<proteinExistence type="inferred from homology"/>
<keyword evidence="9 16" id="KW-0479">Metal-binding</keyword>
<dbReference type="GO" id="GO:0072344">
    <property type="term" value="P:rescue of stalled ribosome"/>
    <property type="evidence" value="ECO:0007669"/>
    <property type="project" value="UniProtKB-UniRule"/>
</dbReference>
<evidence type="ECO:0000256" key="6">
    <source>
        <dbReference type="ARBA" id="ARBA00017157"/>
    </source>
</evidence>
<dbReference type="Proteomes" id="UP001161438">
    <property type="component" value="Chromosome 13"/>
</dbReference>
<evidence type="ECO:0000256" key="1">
    <source>
        <dbReference type="ARBA" id="ARBA00000900"/>
    </source>
</evidence>
<keyword evidence="13 16" id="KW-0862">Zinc</keyword>
<evidence type="ECO:0000256" key="8">
    <source>
        <dbReference type="ARBA" id="ARBA00022679"/>
    </source>
</evidence>
<dbReference type="SUPFAM" id="SSF48371">
    <property type="entry name" value="ARM repeat"/>
    <property type="match status" value="1"/>
</dbReference>
<comment type="subunit">
    <text evidence="16">Component of the ribosome quality control complex (RQC).</text>
</comment>
<comment type="function">
    <text evidence="16">E3 ubiquitin-protein ligase. Component of the ribosome quality control complex (RQC), a ribosome-associated complex that mediates ubiquitination and extraction of incompletely synthesized nascent chains for proteasomal degradation.</text>
</comment>
<evidence type="ECO:0000256" key="7">
    <source>
        <dbReference type="ARBA" id="ARBA00022490"/>
    </source>
</evidence>
<evidence type="ECO:0000256" key="10">
    <source>
        <dbReference type="ARBA" id="ARBA00022737"/>
    </source>
</evidence>
<evidence type="ECO:0000313" key="19">
    <source>
        <dbReference type="Proteomes" id="UP001161438"/>
    </source>
</evidence>
<keyword evidence="11 15" id="KW-0863">Zinc-finger</keyword>
<dbReference type="Pfam" id="PF22958">
    <property type="entry name" value="Ltn1_1st"/>
    <property type="match status" value="1"/>
</dbReference>
<keyword evidence="7" id="KW-0963">Cytoplasm</keyword>
<dbReference type="SUPFAM" id="SSF57850">
    <property type="entry name" value="RING/U-box"/>
    <property type="match status" value="1"/>
</dbReference>
<dbReference type="Gene3D" id="3.30.40.10">
    <property type="entry name" value="Zinc/RING finger domain, C3HC4 (zinc finger)"/>
    <property type="match status" value="1"/>
</dbReference>
<evidence type="ECO:0000256" key="5">
    <source>
        <dbReference type="ARBA" id="ARBA00012483"/>
    </source>
</evidence>
<evidence type="ECO:0000313" key="18">
    <source>
        <dbReference type="EMBL" id="CAI4035717.1"/>
    </source>
</evidence>
<comment type="subcellular location">
    <subcellularLocation>
        <location evidence="2">Cytoplasm</location>
        <location evidence="2">Cytosol</location>
    </subcellularLocation>
</comment>
<dbReference type="InterPro" id="IPR054478">
    <property type="entry name" value="LTN1_UBC"/>
</dbReference>
<dbReference type="GO" id="GO:0043023">
    <property type="term" value="F:ribosomal large subunit binding"/>
    <property type="evidence" value="ECO:0007669"/>
    <property type="project" value="TreeGrafter"/>
</dbReference>
<evidence type="ECO:0000256" key="15">
    <source>
        <dbReference type="PROSITE-ProRule" id="PRU00175"/>
    </source>
</evidence>
<keyword evidence="8 16" id="KW-0808">Transferase</keyword>
<dbReference type="RefSeq" id="XP_056078837.1">
    <property type="nucleotide sequence ID" value="XM_056224972.1"/>
</dbReference>
<feature type="domain" description="RING-type" evidence="17">
    <location>
        <begin position="1512"/>
        <end position="1559"/>
    </location>
</feature>
<evidence type="ECO:0000256" key="9">
    <source>
        <dbReference type="ARBA" id="ARBA00022723"/>
    </source>
</evidence>
<dbReference type="Pfam" id="PF13639">
    <property type="entry name" value="zf-RING_2"/>
    <property type="match status" value="1"/>
</dbReference>
<dbReference type="FunFam" id="3.30.40.10:FF:000038">
    <property type="entry name" value="E3 ubiquitin-protein ligase listerin"/>
    <property type="match status" value="1"/>
</dbReference>
<protein>
    <recommendedName>
        <fullName evidence="6 16">E3 ubiquitin-protein ligase listerin</fullName>
        <ecNumber evidence="5 16">2.3.2.27</ecNumber>
    </recommendedName>
    <alternativeName>
        <fullName evidence="16">RING-type E3 ubiquitin transferase listerin</fullName>
    </alternativeName>
</protein>
<evidence type="ECO:0000256" key="3">
    <source>
        <dbReference type="ARBA" id="ARBA00004906"/>
    </source>
</evidence>
<dbReference type="SMART" id="SM00744">
    <property type="entry name" value="RINGv"/>
    <property type="match status" value="1"/>
</dbReference>
<dbReference type="GO" id="GO:0061630">
    <property type="term" value="F:ubiquitin protein ligase activity"/>
    <property type="evidence" value="ECO:0007669"/>
    <property type="project" value="UniProtKB-UniRule"/>
</dbReference>
<dbReference type="Pfam" id="PF22999">
    <property type="entry name" value="LTN1_E3_ligase_6th"/>
    <property type="match status" value="1"/>
</dbReference>
<evidence type="ECO:0000256" key="13">
    <source>
        <dbReference type="ARBA" id="ARBA00022833"/>
    </source>
</evidence>